<reference evidence="2 3" key="1">
    <citation type="submission" date="2020-08" db="EMBL/GenBank/DDBJ databases">
        <title>Functional genomics of gut bacteria from endangered species of beetles.</title>
        <authorList>
            <person name="Carlos-Shanley C."/>
        </authorList>
    </citation>
    <scope>NUCLEOTIDE SEQUENCE [LARGE SCALE GENOMIC DNA]</scope>
    <source>
        <strain evidence="2 3">S00123</strain>
    </source>
</reference>
<accession>A0A7W7IMM5</accession>
<dbReference type="Proteomes" id="UP000539957">
    <property type="component" value="Unassembled WGS sequence"/>
</dbReference>
<evidence type="ECO:0000256" key="1">
    <source>
        <dbReference type="SAM" id="Phobius"/>
    </source>
</evidence>
<evidence type="ECO:0000313" key="2">
    <source>
        <dbReference type="EMBL" id="MBB4797155.1"/>
    </source>
</evidence>
<keyword evidence="1" id="KW-0812">Transmembrane</keyword>
<keyword evidence="1" id="KW-1133">Transmembrane helix</keyword>
<dbReference type="AlphaFoldDB" id="A0A7W7IMM5"/>
<gene>
    <name evidence="2" type="ORF">HNP32_000869</name>
</gene>
<sequence length="220" mass="23711">MSWIARLYRLHAALWLGLAVLIAVIALAPGVRDWPTRIAAGWGAGAVAFLALTFARLFRSTSVEAIRKRAAEMDQAGGAVLPLSLLAAAASVFIIVMEAAGEGRPSVASALFSIGVIALSWLFVHVIFTLHYAHEFYAPAESGRDGARDDRRGLIFPGEADADYWDFLHFALIIGVANQTADIQISSQKLRRLATLHSLVAFLFNTVILALAVNMAVNLL</sequence>
<dbReference type="RefSeq" id="WP_184267417.1">
    <property type="nucleotide sequence ID" value="NZ_JACHKY010000001.1"/>
</dbReference>
<feature type="transmembrane region" description="Helical" evidence="1">
    <location>
        <begin position="12"/>
        <end position="32"/>
    </location>
</feature>
<protein>
    <submittedName>
        <fullName evidence="2">Putative membrane protein</fullName>
    </submittedName>
</protein>
<keyword evidence="3" id="KW-1185">Reference proteome</keyword>
<organism evidence="2 3">
    <name type="scientific">Brevundimonas bullata</name>
    <dbReference type="NCBI Taxonomy" id="13160"/>
    <lineage>
        <taxon>Bacteria</taxon>
        <taxon>Pseudomonadati</taxon>
        <taxon>Pseudomonadota</taxon>
        <taxon>Alphaproteobacteria</taxon>
        <taxon>Caulobacterales</taxon>
        <taxon>Caulobacteraceae</taxon>
        <taxon>Brevundimonas</taxon>
    </lineage>
</organism>
<keyword evidence="1" id="KW-0472">Membrane</keyword>
<feature type="transmembrane region" description="Helical" evidence="1">
    <location>
        <begin position="79"/>
        <end position="101"/>
    </location>
</feature>
<feature type="transmembrane region" description="Helical" evidence="1">
    <location>
        <begin position="38"/>
        <end position="58"/>
    </location>
</feature>
<dbReference type="EMBL" id="JACHKY010000001">
    <property type="protein sequence ID" value="MBB4797155.1"/>
    <property type="molecule type" value="Genomic_DNA"/>
</dbReference>
<proteinExistence type="predicted"/>
<comment type="caution">
    <text evidence="2">The sequence shown here is derived from an EMBL/GenBank/DDBJ whole genome shotgun (WGS) entry which is preliminary data.</text>
</comment>
<feature type="transmembrane region" description="Helical" evidence="1">
    <location>
        <begin position="107"/>
        <end position="128"/>
    </location>
</feature>
<evidence type="ECO:0000313" key="3">
    <source>
        <dbReference type="Proteomes" id="UP000539957"/>
    </source>
</evidence>
<feature type="transmembrane region" description="Helical" evidence="1">
    <location>
        <begin position="193"/>
        <end position="217"/>
    </location>
</feature>
<dbReference type="InterPro" id="IPR009781">
    <property type="entry name" value="DUF1345"/>
</dbReference>
<name>A0A7W7IMM5_9CAUL</name>
<dbReference type="Pfam" id="PF07077">
    <property type="entry name" value="DUF1345"/>
    <property type="match status" value="1"/>
</dbReference>